<keyword evidence="4" id="KW-1185">Reference proteome</keyword>
<feature type="transmembrane region" description="Helical" evidence="1">
    <location>
        <begin position="314"/>
        <end position="334"/>
    </location>
</feature>
<dbReference type="AlphaFoldDB" id="A0A558C1Y4"/>
<accession>A0A558C1Y4</accession>
<name>A0A558C1Y4_9BACT</name>
<evidence type="ECO:0000313" key="4">
    <source>
        <dbReference type="Proteomes" id="UP000317624"/>
    </source>
</evidence>
<protein>
    <submittedName>
        <fullName evidence="3">DUF1624 domain-containing protein</fullName>
    </submittedName>
</protein>
<evidence type="ECO:0000259" key="2">
    <source>
        <dbReference type="Pfam" id="PF07786"/>
    </source>
</evidence>
<feature type="transmembrane region" description="Helical" evidence="1">
    <location>
        <begin position="96"/>
        <end position="116"/>
    </location>
</feature>
<dbReference type="Proteomes" id="UP000317624">
    <property type="component" value="Unassembled WGS sequence"/>
</dbReference>
<feature type="transmembrane region" description="Helical" evidence="1">
    <location>
        <begin position="354"/>
        <end position="374"/>
    </location>
</feature>
<proteinExistence type="predicted"/>
<sequence length="394" mass="44769">MKQPRTLLGANQLPVSRVQAIDVVRGLVMVIMALDHAREFFSPTSVRAEDVAQASGPLFLTRWVTYFCAPAFVFLAGASIYLYQQKQPDRRRVSRFLLLRGLWLVALEVLVISLLLHWDYHLILLQVIWVIGWSMVALAGLIWVPRWLLAALALVILAGHNLLPPIQPVLPATVSWALLHNGPFVFASPPLPPVLVAYSIGPWLGVMLAGYLLGAWLQLPLPQRNWRLRWTGIGLLVLFVALRATNWYGDPSPWSVQPRGLGYSVLSFLNVTKYPPSLLFDCLTLGVVLLLLSVAEHATSRLGRWLRTYGQVPFFYYLLHLTLLSAGAWCWTQLAFSKPYNFAFLSVPEWPAAYVPHLLRGYAAWAAVVLVLYVPCRWYQRYKQQHAYWWLSYL</sequence>
<feature type="transmembrane region" description="Helical" evidence="1">
    <location>
        <begin position="195"/>
        <end position="216"/>
    </location>
</feature>
<feature type="transmembrane region" description="Helical" evidence="1">
    <location>
        <begin position="63"/>
        <end position="84"/>
    </location>
</feature>
<gene>
    <name evidence="3" type="ORF">FNT36_01455</name>
</gene>
<comment type="caution">
    <text evidence="3">The sequence shown here is derived from an EMBL/GenBank/DDBJ whole genome shotgun (WGS) entry which is preliminary data.</text>
</comment>
<dbReference type="PANTHER" id="PTHR40407">
    <property type="entry name" value="MEMBRANE PROTEIN-LIKE PROTEIN"/>
    <property type="match status" value="1"/>
</dbReference>
<dbReference type="PANTHER" id="PTHR40407:SF1">
    <property type="entry name" value="HEPARAN-ALPHA-GLUCOSAMINIDE N-ACETYLTRANSFERASE CATALYTIC DOMAIN-CONTAINING PROTEIN"/>
    <property type="match status" value="1"/>
</dbReference>
<dbReference type="InterPro" id="IPR012429">
    <property type="entry name" value="HGSNAT_cat"/>
</dbReference>
<keyword evidence="1" id="KW-1133">Transmembrane helix</keyword>
<dbReference type="EMBL" id="VMRJ01000001">
    <property type="protein sequence ID" value="TVT42788.1"/>
    <property type="molecule type" value="Genomic_DNA"/>
</dbReference>
<dbReference type="RefSeq" id="WP_144843296.1">
    <property type="nucleotide sequence ID" value="NZ_VMRJ01000001.1"/>
</dbReference>
<keyword evidence="1" id="KW-0812">Transmembrane</keyword>
<dbReference type="Pfam" id="PF07786">
    <property type="entry name" value="HGSNAT_cat"/>
    <property type="match status" value="1"/>
</dbReference>
<feature type="domain" description="Heparan-alpha-glucosaminide N-acetyltransferase catalytic" evidence="2">
    <location>
        <begin position="17"/>
        <end position="229"/>
    </location>
</feature>
<feature type="transmembrane region" description="Helical" evidence="1">
    <location>
        <begin position="122"/>
        <end position="142"/>
    </location>
</feature>
<dbReference type="OrthoDB" id="508112at2"/>
<feature type="transmembrane region" description="Helical" evidence="1">
    <location>
        <begin position="274"/>
        <end position="294"/>
    </location>
</feature>
<reference evidence="3 4" key="1">
    <citation type="submission" date="2019-07" db="EMBL/GenBank/DDBJ databases">
        <title>Hymenobacter sp. straun FUR1 Genome sequencing and assembly.</title>
        <authorList>
            <person name="Chhetri G."/>
        </authorList>
    </citation>
    <scope>NUCLEOTIDE SEQUENCE [LARGE SCALE GENOMIC DNA]</scope>
    <source>
        <strain evidence="3 4">Fur1</strain>
    </source>
</reference>
<evidence type="ECO:0000256" key="1">
    <source>
        <dbReference type="SAM" id="Phobius"/>
    </source>
</evidence>
<evidence type="ECO:0000313" key="3">
    <source>
        <dbReference type="EMBL" id="TVT42788.1"/>
    </source>
</evidence>
<organism evidence="3 4">
    <name type="scientific">Hymenobacter setariae</name>
    <dbReference type="NCBI Taxonomy" id="2594794"/>
    <lineage>
        <taxon>Bacteria</taxon>
        <taxon>Pseudomonadati</taxon>
        <taxon>Bacteroidota</taxon>
        <taxon>Cytophagia</taxon>
        <taxon>Cytophagales</taxon>
        <taxon>Hymenobacteraceae</taxon>
        <taxon>Hymenobacter</taxon>
    </lineage>
</organism>
<keyword evidence="1" id="KW-0472">Membrane</keyword>
<feature type="transmembrane region" description="Helical" evidence="1">
    <location>
        <begin position="228"/>
        <end position="249"/>
    </location>
</feature>